<name>A0A813I0F3_POLGL</name>
<organism evidence="2 3">
    <name type="scientific">Polarella glacialis</name>
    <name type="common">Dinoflagellate</name>
    <dbReference type="NCBI Taxonomy" id="89957"/>
    <lineage>
        <taxon>Eukaryota</taxon>
        <taxon>Sar</taxon>
        <taxon>Alveolata</taxon>
        <taxon>Dinophyceae</taxon>
        <taxon>Suessiales</taxon>
        <taxon>Suessiaceae</taxon>
        <taxon>Polarella</taxon>
    </lineage>
</organism>
<dbReference type="InterPro" id="IPR053259">
    <property type="entry name" value="Golvesin-related_Golgi"/>
</dbReference>
<reference evidence="2" key="1">
    <citation type="submission" date="2021-02" db="EMBL/GenBank/DDBJ databases">
        <authorList>
            <person name="Dougan E. K."/>
            <person name="Rhodes N."/>
            <person name="Thang M."/>
            <person name="Chan C."/>
        </authorList>
    </citation>
    <scope>NUCLEOTIDE SEQUENCE</scope>
</reference>
<evidence type="ECO:0000313" key="3">
    <source>
        <dbReference type="Proteomes" id="UP000626109"/>
    </source>
</evidence>
<evidence type="ECO:0000313" key="2">
    <source>
        <dbReference type="EMBL" id="CAE8643966.1"/>
    </source>
</evidence>
<feature type="non-terminal residue" evidence="2">
    <location>
        <position position="444"/>
    </location>
</feature>
<gene>
    <name evidence="2" type="ORF">PGLA2088_LOCUS2638</name>
</gene>
<dbReference type="PANTHER" id="PTHR32301:SF6">
    <property type="entry name" value="GOLVESIN-RELATED"/>
    <property type="match status" value="1"/>
</dbReference>
<accession>A0A813I0F3</accession>
<feature type="region of interest" description="Disordered" evidence="1">
    <location>
        <begin position="329"/>
        <end position="365"/>
    </location>
</feature>
<dbReference type="EMBL" id="CAJNNW010002193">
    <property type="protein sequence ID" value="CAE8643966.1"/>
    <property type="molecule type" value="Genomic_DNA"/>
</dbReference>
<protein>
    <submittedName>
        <fullName evidence="2">Uncharacterized protein</fullName>
    </submittedName>
</protein>
<dbReference type="PANTHER" id="PTHR32301">
    <property type="entry name" value="COUNTIN RECEPTOR CNR3-RELATED"/>
    <property type="match status" value="1"/>
</dbReference>
<dbReference type="AlphaFoldDB" id="A0A813I0F3"/>
<sequence>GKPAIPPMPGAGAHSEATDRHSWETGRGMSMPMSKDVFSEPPMLSPMAHPAFAPWNGAAVADAHRRLPEALSTGPPPWVEGRWAAPAAHGGHLWEKECMVPATGSFSQSPHAQRVLGAAHAAVQVAAVAAVAYNSNNNNHSNNNSNHNSNNNHNNHNSNSNNNNYNNNHHSNNNNYNSNNNHNNYNNNYNSNNNHNNINNNYTTFQQPLPNNPFQTTTTTTPFYNSSNNNDSMAAANFPRRTGPTGDAEDIDDILRCCATAHMDGEPSESLVQATSLRQPLPPAPVAMPPAPRPLLVPGPLAAGPLSPGARVEGKVQQQQVLSPQRVGLVNSERGSPSESDEFSELTAEQRSHLAGSPEMWPRGAGRAQGSQLAQETLEKVFKPWCKQRATQLFRFAHKRFAGGEGRGGIVFQFSRTSDIAGGLWPMEEPGWRYLSQRSVGGLG</sequence>
<proteinExistence type="predicted"/>
<feature type="region of interest" description="Disordered" evidence="1">
    <location>
        <begin position="1"/>
        <end position="28"/>
    </location>
</feature>
<feature type="region of interest" description="Disordered" evidence="1">
    <location>
        <begin position="135"/>
        <end position="200"/>
    </location>
</feature>
<evidence type="ECO:0000256" key="1">
    <source>
        <dbReference type="SAM" id="MobiDB-lite"/>
    </source>
</evidence>
<comment type="caution">
    <text evidence="2">The sequence shown here is derived from an EMBL/GenBank/DDBJ whole genome shotgun (WGS) entry which is preliminary data.</text>
</comment>
<feature type="non-terminal residue" evidence="2">
    <location>
        <position position="1"/>
    </location>
</feature>
<dbReference type="Proteomes" id="UP000626109">
    <property type="component" value="Unassembled WGS sequence"/>
</dbReference>